<keyword evidence="9" id="KW-1185">Reference proteome</keyword>
<dbReference type="STRING" id="488538.SAR116_1486"/>
<dbReference type="InterPro" id="IPR009056">
    <property type="entry name" value="Cyt_c-like_dom"/>
</dbReference>
<dbReference type="PRINTS" id="PR00604">
    <property type="entry name" value="CYTCHRMECIAB"/>
</dbReference>
<evidence type="ECO:0000313" key="9">
    <source>
        <dbReference type="Proteomes" id="UP000007460"/>
    </source>
</evidence>
<dbReference type="RefSeq" id="WP_013046356.1">
    <property type="nucleotide sequence ID" value="NC_014010.1"/>
</dbReference>
<dbReference type="InterPro" id="IPR036909">
    <property type="entry name" value="Cyt_c-like_dom_sf"/>
</dbReference>
<keyword evidence="3 6" id="KW-0479">Metal-binding</keyword>
<dbReference type="GO" id="GO:0009055">
    <property type="term" value="F:electron transfer activity"/>
    <property type="evidence" value="ECO:0007669"/>
    <property type="project" value="InterPro"/>
</dbReference>
<proteinExistence type="predicted"/>
<keyword evidence="8" id="KW-0560">Oxidoreductase</keyword>
<name>D5BTY2_PUNMI</name>
<keyword evidence="2 6" id="KW-0349">Heme</keyword>
<keyword evidence="4" id="KW-0249">Electron transport</keyword>
<evidence type="ECO:0000259" key="7">
    <source>
        <dbReference type="PROSITE" id="PS51007"/>
    </source>
</evidence>
<keyword evidence="1" id="KW-0813">Transport</keyword>
<dbReference type="GO" id="GO:0020037">
    <property type="term" value="F:heme binding"/>
    <property type="evidence" value="ECO:0007669"/>
    <property type="project" value="InterPro"/>
</dbReference>
<dbReference type="GO" id="GO:0046872">
    <property type="term" value="F:metal ion binding"/>
    <property type="evidence" value="ECO:0007669"/>
    <property type="project" value="UniProtKB-KW"/>
</dbReference>
<dbReference type="KEGG" id="apb:SAR116_1486"/>
<evidence type="ECO:0000313" key="8">
    <source>
        <dbReference type="EMBL" id="ADE39729.1"/>
    </source>
</evidence>
<organism evidence="8 9">
    <name type="scientific">Puniceispirillum marinum (strain IMCC1322)</name>
    <dbReference type="NCBI Taxonomy" id="488538"/>
    <lineage>
        <taxon>Bacteria</taxon>
        <taxon>Pseudomonadati</taxon>
        <taxon>Pseudomonadota</taxon>
        <taxon>Alphaproteobacteria</taxon>
        <taxon>Candidatus Puniceispirillales</taxon>
        <taxon>Candidatus Puniceispirillaceae</taxon>
        <taxon>Candidatus Puniceispirillum</taxon>
    </lineage>
</organism>
<dbReference type="HOGENOM" id="CLU_060944_4_0_5"/>
<dbReference type="PROSITE" id="PS51007">
    <property type="entry name" value="CYTC"/>
    <property type="match status" value="1"/>
</dbReference>
<sequence>MDELGFNKLFAGFIMAGLLMLAGAKLADVMVPHSDLAENAYQIEVPEASAVADAAPVDKGPEPIMAMLADADIAAGEKLSKKCTACHVFNAGGAAKVGPALWNIVNAAKGAADGFSYSAAMAGFGGAWDYAALNAFLAKPKAYMPGTKMNFVGLKKPSDRANMIAWLRQQADAPVALPSAEDIAAETAANGTDS</sequence>
<dbReference type="GO" id="GO:0016491">
    <property type="term" value="F:oxidoreductase activity"/>
    <property type="evidence" value="ECO:0007669"/>
    <property type="project" value="UniProtKB-KW"/>
</dbReference>
<evidence type="ECO:0000256" key="5">
    <source>
        <dbReference type="ARBA" id="ARBA00023004"/>
    </source>
</evidence>
<dbReference type="AlphaFoldDB" id="D5BTY2"/>
<keyword evidence="5 6" id="KW-0408">Iron</keyword>
<dbReference type="SUPFAM" id="SSF46626">
    <property type="entry name" value="Cytochrome c"/>
    <property type="match status" value="1"/>
</dbReference>
<dbReference type="InterPro" id="IPR002327">
    <property type="entry name" value="Cyt_c_1A/1B"/>
</dbReference>
<gene>
    <name evidence="8" type="ordered locus">SAR116_1486</name>
</gene>
<accession>D5BTY2</accession>
<evidence type="ECO:0000256" key="1">
    <source>
        <dbReference type="ARBA" id="ARBA00022448"/>
    </source>
</evidence>
<dbReference type="PANTHER" id="PTHR11961">
    <property type="entry name" value="CYTOCHROME C"/>
    <property type="match status" value="1"/>
</dbReference>
<dbReference type="Pfam" id="PF00034">
    <property type="entry name" value="Cytochrom_C"/>
    <property type="match status" value="1"/>
</dbReference>
<protein>
    <submittedName>
        <fullName evidence="8">Cytochrome C</fullName>
        <ecNumber evidence="8">1.9.3.1</ecNumber>
    </submittedName>
</protein>
<evidence type="ECO:0000256" key="3">
    <source>
        <dbReference type="ARBA" id="ARBA00022723"/>
    </source>
</evidence>
<evidence type="ECO:0000256" key="6">
    <source>
        <dbReference type="PROSITE-ProRule" id="PRU00433"/>
    </source>
</evidence>
<dbReference type="eggNOG" id="COG3474">
    <property type="taxonomic scope" value="Bacteria"/>
</dbReference>
<dbReference type="EMBL" id="CP001751">
    <property type="protein sequence ID" value="ADE39729.1"/>
    <property type="molecule type" value="Genomic_DNA"/>
</dbReference>
<evidence type="ECO:0000256" key="4">
    <source>
        <dbReference type="ARBA" id="ARBA00022982"/>
    </source>
</evidence>
<reference evidence="8 9" key="1">
    <citation type="journal article" date="2010" name="J. Bacteriol.">
        <title>Complete genome sequence of "Candidatus Puniceispirillum marinum" IMCC1322, a representative of the SAR116 clade in the Alphaproteobacteria.</title>
        <authorList>
            <person name="Oh H.M."/>
            <person name="Kwon K.K."/>
            <person name="Kang I."/>
            <person name="Kang S.G."/>
            <person name="Lee J.H."/>
            <person name="Kim S.J."/>
            <person name="Cho J.C."/>
        </authorList>
    </citation>
    <scope>NUCLEOTIDE SEQUENCE [LARGE SCALE GENOMIC DNA]</scope>
    <source>
        <strain evidence="8 9">IMCC1322</strain>
    </source>
</reference>
<feature type="domain" description="Cytochrome c" evidence="7">
    <location>
        <begin position="71"/>
        <end position="171"/>
    </location>
</feature>
<dbReference type="EC" id="1.9.3.1" evidence="8"/>
<evidence type="ECO:0000256" key="2">
    <source>
        <dbReference type="ARBA" id="ARBA00022617"/>
    </source>
</evidence>
<dbReference type="Gene3D" id="1.10.760.10">
    <property type="entry name" value="Cytochrome c-like domain"/>
    <property type="match status" value="1"/>
</dbReference>
<dbReference type="Proteomes" id="UP000007460">
    <property type="component" value="Chromosome"/>
</dbReference>